<evidence type="ECO:0000256" key="4">
    <source>
        <dbReference type="ARBA" id="ARBA00023235"/>
    </source>
</evidence>
<evidence type="ECO:0000313" key="8">
    <source>
        <dbReference type="Proteomes" id="UP001228113"/>
    </source>
</evidence>
<comment type="catalytic activity">
    <reaction evidence="5">
        <text>[protein]-peptidylproline (omega=180) = [protein]-peptidylproline (omega=0)</text>
        <dbReference type="Rhea" id="RHEA:16237"/>
        <dbReference type="Rhea" id="RHEA-COMP:10747"/>
        <dbReference type="Rhea" id="RHEA-COMP:10748"/>
        <dbReference type="ChEBI" id="CHEBI:83833"/>
        <dbReference type="ChEBI" id="CHEBI:83834"/>
        <dbReference type="EC" id="5.2.1.8"/>
    </reaction>
</comment>
<evidence type="ECO:0000256" key="2">
    <source>
        <dbReference type="ARBA" id="ARBA00007365"/>
    </source>
</evidence>
<evidence type="ECO:0000259" key="6">
    <source>
        <dbReference type="PROSITE" id="PS50072"/>
    </source>
</evidence>
<keyword evidence="5" id="KW-0732">Signal</keyword>
<evidence type="ECO:0000313" key="7">
    <source>
        <dbReference type="EMBL" id="BDU76769.1"/>
    </source>
</evidence>
<dbReference type="AlphaFoldDB" id="A0AA48GV13"/>
<dbReference type="Gene3D" id="2.40.100.10">
    <property type="entry name" value="Cyclophilin-like"/>
    <property type="match status" value="1"/>
</dbReference>
<dbReference type="PROSITE" id="PS50072">
    <property type="entry name" value="CSA_PPIASE_2"/>
    <property type="match status" value="1"/>
</dbReference>
<comment type="similarity">
    <text evidence="2 5">Belongs to the cyclophilin-type PPIase family.</text>
</comment>
<gene>
    <name evidence="7" type="primary">ppiA_1</name>
    <name evidence="7" type="ORF">METESE_17270</name>
</gene>
<dbReference type="KEGG" id="msea:METESE_17270"/>
<dbReference type="InterPro" id="IPR044665">
    <property type="entry name" value="E_coli_cyclophilin_A-like"/>
</dbReference>
<keyword evidence="3 5" id="KW-0697">Rotamase</keyword>
<feature type="domain" description="PPIase cyclophilin-type" evidence="6">
    <location>
        <begin position="26"/>
        <end position="180"/>
    </location>
</feature>
<dbReference type="Pfam" id="PF00160">
    <property type="entry name" value="Pro_isomerase"/>
    <property type="match status" value="1"/>
</dbReference>
<dbReference type="InterPro" id="IPR020892">
    <property type="entry name" value="Cyclophilin-type_PPIase_CS"/>
</dbReference>
<dbReference type="PIRSF" id="PIRSF001467">
    <property type="entry name" value="Peptidylpro_ismrse"/>
    <property type="match status" value="1"/>
</dbReference>
<protein>
    <recommendedName>
        <fullName evidence="5">Peptidyl-prolyl cis-trans isomerase</fullName>
        <shortName evidence="5">PPIase</shortName>
        <ecNumber evidence="5">5.2.1.8</ecNumber>
    </recommendedName>
</protein>
<dbReference type="EC" id="5.2.1.8" evidence="5"/>
<keyword evidence="8" id="KW-1185">Reference proteome</keyword>
<comment type="function">
    <text evidence="1 5">PPIases accelerate the folding of proteins. It catalyzes the cis-trans isomerization of proline imidic peptide bonds in oligopeptides.</text>
</comment>
<evidence type="ECO:0000256" key="5">
    <source>
        <dbReference type="RuleBase" id="RU363019"/>
    </source>
</evidence>
<feature type="chain" id="PRO_5041490118" description="Peptidyl-prolyl cis-trans isomerase" evidence="5">
    <location>
        <begin position="18"/>
        <end position="196"/>
    </location>
</feature>
<proteinExistence type="inferred from homology"/>
<dbReference type="RefSeq" id="WP_243334240.1">
    <property type="nucleotide sequence ID" value="NZ_AP027081.1"/>
</dbReference>
<dbReference type="PROSITE" id="PS00170">
    <property type="entry name" value="CSA_PPIASE_1"/>
    <property type="match status" value="1"/>
</dbReference>
<organism evidence="7 8">
    <name type="scientific">Mesoterricola sediminis</name>
    <dbReference type="NCBI Taxonomy" id="2927980"/>
    <lineage>
        <taxon>Bacteria</taxon>
        <taxon>Pseudomonadati</taxon>
        <taxon>Acidobacteriota</taxon>
        <taxon>Holophagae</taxon>
        <taxon>Holophagales</taxon>
        <taxon>Holophagaceae</taxon>
        <taxon>Mesoterricola</taxon>
    </lineage>
</organism>
<dbReference type="EMBL" id="AP027081">
    <property type="protein sequence ID" value="BDU76769.1"/>
    <property type="molecule type" value="Genomic_DNA"/>
</dbReference>
<evidence type="ECO:0000256" key="3">
    <source>
        <dbReference type="ARBA" id="ARBA00023110"/>
    </source>
</evidence>
<keyword evidence="4 5" id="KW-0413">Isomerase</keyword>
<sequence length="196" mass="21109">MRIRALALALAAVSAFAANPKVKFTTTLGAFTVELAPEAAPKTVENFLGYVKSGHYKGTTFHRVISKFMIQGGGMTKDGVEKPTRKPVENEARASKEKGLLNVRGSLAMARTRDPHSATAQFFVNVVDNPFLDSPGQDGWGYCVFGKVVEGMETVDRIKAVKTLPGDRPETPVVITDARIEGAPAPAKKAPGRKRK</sequence>
<dbReference type="PANTHER" id="PTHR43246">
    <property type="entry name" value="PEPTIDYL-PROLYL CIS-TRANS ISOMERASE CYP38, CHLOROPLASTIC"/>
    <property type="match status" value="1"/>
</dbReference>
<dbReference type="SUPFAM" id="SSF50891">
    <property type="entry name" value="Cyclophilin-like"/>
    <property type="match status" value="1"/>
</dbReference>
<reference evidence="7" key="1">
    <citation type="journal article" date="2023" name="Int. J. Syst. Evol. Microbiol.">
        <title>Mesoterricola silvestris gen. nov., sp. nov., Mesoterricola sediminis sp. nov., Geothrix oryzae sp. nov., Geothrix edaphica sp. nov., Geothrix rubra sp. nov., and Geothrix limicola sp. nov., six novel members of Acidobacteriota isolated from soils.</title>
        <authorList>
            <person name="Itoh H."/>
            <person name="Sugisawa Y."/>
            <person name="Mise K."/>
            <person name="Xu Z."/>
            <person name="Kuniyasu M."/>
            <person name="Ushijima N."/>
            <person name="Kawano K."/>
            <person name="Kobayashi E."/>
            <person name="Shiratori Y."/>
            <person name="Masuda Y."/>
            <person name="Senoo K."/>
        </authorList>
    </citation>
    <scope>NUCLEOTIDE SEQUENCE</scope>
    <source>
        <strain evidence="7">W786</strain>
    </source>
</reference>
<dbReference type="InterPro" id="IPR024936">
    <property type="entry name" value="Cyclophilin-type_PPIase"/>
</dbReference>
<dbReference type="PRINTS" id="PR00153">
    <property type="entry name" value="CSAPPISMRASE"/>
</dbReference>
<dbReference type="InterPro" id="IPR002130">
    <property type="entry name" value="Cyclophilin-type_PPIase_dom"/>
</dbReference>
<feature type="signal peptide" evidence="5">
    <location>
        <begin position="1"/>
        <end position="17"/>
    </location>
</feature>
<dbReference type="GO" id="GO:0003755">
    <property type="term" value="F:peptidyl-prolyl cis-trans isomerase activity"/>
    <property type="evidence" value="ECO:0007669"/>
    <property type="project" value="UniProtKB-UniRule"/>
</dbReference>
<evidence type="ECO:0000256" key="1">
    <source>
        <dbReference type="ARBA" id="ARBA00002388"/>
    </source>
</evidence>
<dbReference type="Proteomes" id="UP001228113">
    <property type="component" value="Chromosome"/>
</dbReference>
<dbReference type="InterPro" id="IPR029000">
    <property type="entry name" value="Cyclophilin-like_dom_sf"/>
</dbReference>
<dbReference type="GO" id="GO:0006457">
    <property type="term" value="P:protein folding"/>
    <property type="evidence" value="ECO:0007669"/>
    <property type="project" value="InterPro"/>
</dbReference>
<accession>A0AA48GV13</accession>
<name>A0AA48GV13_9BACT</name>